<dbReference type="PaxDb" id="665571-STHERM_c06780"/>
<protein>
    <submittedName>
        <fullName evidence="1">Uncharacterized protein</fullName>
    </submittedName>
</protein>
<reference key="1">
    <citation type="submission" date="2009-08" db="EMBL/GenBank/DDBJ databases">
        <title>The genome sequence of Spirochaeta thermophila DSM6192.</title>
        <authorList>
            <person name="Angelov A."/>
            <person name="Mientus M."/>
            <person name="Wittenberg S."/>
            <person name="Lehmann R."/>
            <person name="Liesegang H."/>
            <person name="Daniel R."/>
            <person name="Liebl W."/>
        </authorList>
    </citation>
    <scope>NUCLEOTIDE SEQUENCE</scope>
    <source>
        <strain>DSM 6192</strain>
    </source>
</reference>
<dbReference type="RefSeq" id="WP_013313478.1">
    <property type="nucleotide sequence ID" value="NC_014484.1"/>
</dbReference>
<evidence type="ECO:0000313" key="2">
    <source>
        <dbReference type="Proteomes" id="UP000001296"/>
    </source>
</evidence>
<dbReference type="KEGG" id="sta:STHERM_c06780"/>
<dbReference type="InterPro" id="IPR011990">
    <property type="entry name" value="TPR-like_helical_dom_sf"/>
</dbReference>
<evidence type="ECO:0000313" key="1">
    <source>
        <dbReference type="EMBL" id="ADN01637.1"/>
    </source>
</evidence>
<dbReference type="EMBL" id="CP001698">
    <property type="protein sequence ID" value="ADN01637.1"/>
    <property type="molecule type" value="Genomic_DNA"/>
</dbReference>
<organism evidence="1 2">
    <name type="scientific">Winmispira thermophila (strain ATCC 49972 / DSM 6192 / RI 19.B1)</name>
    <name type="common">Spirochaeta thermophila</name>
    <dbReference type="NCBI Taxonomy" id="665571"/>
    <lineage>
        <taxon>Bacteria</taxon>
        <taxon>Pseudomonadati</taxon>
        <taxon>Spirochaetota</taxon>
        <taxon>Spirochaetia</taxon>
        <taxon>Winmispirales</taxon>
        <taxon>Winmispiraceae</taxon>
        <taxon>Winmispira</taxon>
    </lineage>
</organism>
<dbReference type="HOGENOM" id="CLU_315434_0_0_12"/>
<gene>
    <name evidence="1" type="ordered locus">STHERM_c06780</name>
</gene>
<dbReference type="Proteomes" id="UP000001296">
    <property type="component" value="Chromosome"/>
</dbReference>
<dbReference type="eggNOG" id="COG0457">
    <property type="taxonomic scope" value="Bacteria"/>
</dbReference>
<accession>E0RR59</accession>
<reference evidence="1 2" key="2">
    <citation type="journal article" date="2010" name="J. Bacteriol.">
        <title>Genome sequence of the polysaccharide-degrading, thermophilic anaerobe Spirochaeta thermophila DSM 6192.</title>
        <authorList>
            <person name="Angelov A."/>
            <person name="Liebl S."/>
            <person name="Ballschmiter M."/>
            <person name="Bomeke M."/>
            <person name="Lehmann R."/>
            <person name="Liesegang H."/>
            <person name="Daniel R."/>
            <person name="Liebl W."/>
        </authorList>
    </citation>
    <scope>NUCLEOTIDE SEQUENCE [LARGE SCALE GENOMIC DNA]</scope>
    <source>
        <strain evidence="2">ATCC 49972 / DSM 6192 / RI 19.B1</strain>
    </source>
</reference>
<proteinExistence type="predicted"/>
<dbReference type="SUPFAM" id="SSF48452">
    <property type="entry name" value="TPR-like"/>
    <property type="match status" value="1"/>
</dbReference>
<dbReference type="AlphaFoldDB" id="E0RR59"/>
<name>E0RR59_WINT6</name>
<sequence>MFLNIYLYHGKMARRIGRRPVLEFYDELRRRLVEVWPGCEFVEHGDLWRLSLPPQHSREDVLALLSSLFALKEFVEDRSHLHHGVAFLLEDGGSGSGRTHEEIPLGGGCLWSTEGVYRLLVRHVRAKREEDLWLLTELRGYTPSSVEFPFSRMPLSRGQCRALGRCLHILRRGGVCHLRAHPADLLDWTLVWRLERRGWTVLPQSFHSGRMLTAESLLSGLLRLLISRVEEGDLPKGYVGEMLRRVRYEDILVDIPLRALYHACTHLMDLLRRRGRKVVVLVASEGGEEEEPILVRLLEWSRERGIGWVWVSSTSPPAWLKDRTVSVVAPGLTPRDRERFFRERGVDPLRGAGRWHRFELYARNLVREDEGTGPLESFLMGLSPKERRLLLLHELCFPVLGEERIKDWASRWDITPLEVEEMRSWLQEYGVLYPGSPSSPRYAGVSSSGDEVREMVAHLSMELRRLGHSVPWFWFPHLQGEERDSFVWNLYRGWLRGDSMVRDAREGGPLSTRLREEERRGLLLLSRMMYALEEEERGEGDRVVTLYEKETPFSSPFREFLDLHVVRYLRGTDPPRALSLVKDLIFRLQNGRPSSFLRIVAYLELTLAIAARGTLRDAEEYLHLAVHLGEKDQATGLLASLVESTLWWLEGSYTRTLLSLTTALDGAVGIDLPEVRAALGFVLGRTHVEFGEYEKALEVFDATHGYFQSVLSSRALRVFKKWKARCLFFLDRSEEADRILRELPEDEEARLFRIEAAARAGDTGRIMELLSLPPEDVRKYPEVKEDLLPWWYTGFGLIEERVFYQQPRERVPRMLTRVLELYARGMEGDMSAVEAFSEIIRHAHLRKGDPYTHLYHLWYGEILLDLERRGLSYQQDHPLTILGKGVKLLQVRASRIENATQKRHYLYRNYWNGRLMELARRHKLVY</sequence>